<evidence type="ECO:0000256" key="14">
    <source>
        <dbReference type="PIRSR" id="PIRSR006769-2"/>
    </source>
</evidence>
<dbReference type="InterPro" id="IPR016192">
    <property type="entry name" value="APOBEC/CMP_deaminase_Zn-bd"/>
</dbReference>
<dbReference type="SUPFAM" id="SSF53927">
    <property type="entry name" value="Cytidine deaminase-like"/>
    <property type="match status" value="1"/>
</dbReference>
<feature type="binding site" evidence="14">
    <location>
        <position position="177"/>
    </location>
    <ligand>
        <name>NADP(+)</name>
        <dbReference type="ChEBI" id="CHEBI:58349"/>
    </ligand>
</feature>
<accession>A0A517ZVW5</accession>
<sequence>MPARTFSDAEAAMRRALEIAAWGTGRVEPNPQVGAVIVDEQGTLIGEGHHQQFGGPHAEVNAIAAAGGNTAGQTLFVTLEPCSHHGKTPPCSQAVIDAGFSKVVVAMLDPSPHTAGRGVQQLREAGVEVEVGLLESDARASIAPFLKLLTTGRPYVHAKWAMTLDGKLASRTGHSQWISSPESRAIVHELRGRMDAIVAGAKTVASDDPLLTARPVGPRTATRVVVDSQAEMPLDSQLVKTISEAPLLLATRNEASPERVEQLRSAGVEVVQFASPAGTGVPLGALLDELGRRQMTNVLFEGGGTVLGSLFDEQLADEVHVFVAPKIVGGLSAVTPVGGIGLEQIPALPSLNSPSMTIVGGDVYIHGRMNPTDD</sequence>
<dbReference type="EMBL" id="CP036276">
    <property type="protein sequence ID" value="QDU46576.1"/>
    <property type="molecule type" value="Genomic_DNA"/>
</dbReference>
<dbReference type="Proteomes" id="UP000319383">
    <property type="component" value="Chromosome"/>
</dbReference>
<dbReference type="InterPro" id="IPR011549">
    <property type="entry name" value="RibD_C"/>
</dbReference>
<dbReference type="SUPFAM" id="SSF53597">
    <property type="entry name" value="Dihydrofolate reductase-like"/>
    <property type="match status" value="1"/>
</dbReference>
<dbReference type="GO" id="GO:0008270">
    <property type="term" value="F:zinc ion binding"/>
    <property type="evidence" value="ECO:0007669"/>
    <property type="project" value="InterPro"/>
</dbReference>
<keyword evidence="8 12" id="KW-0862">Zinc</keyword>
<dbReference type="InterPro" id="IPR004794">
    <property type="entry name" value="Eubact_RibD"/>
</dbReference>
<dbReference type="Pfam" id="PF00383">
    <property type="entry name" value="dCMP_cyt_deam_1"/>
    <property type="match status" value="1"/>
</dbReference>
<evidence type="ECO:0000256" key="7">
    <source>
        <dbReference type="ARBA" id="ARBA00022723"/>
    </source>
</evidence>
<dbReference type="InterPro" id="IPR050765">
    <property type="entry name" value="Riboflavin_Biosynth_HTPR"/>
</dbReference>
<feature type="active site" description="Proton donor" evidence="13">
    <location>
        <position position="59"/>
    </location>
</feature>
<keyword evidence="18" id="KW-1185">Reference proteome</keyword>
<dbReference type="RefSeq" id="WP_145379074.1">
    <property type="nucleotide sequence ID" value="NZ_CP036276.1"/>
</dbReference>
<evidence type="ECO:0000256" key="5">
    <source>
        <dbReference type="ARBA" id="ARBA00007417"/>
    </source>
</evidence>
<feature type="binding site" evidence="14">
    <location>
        <begin position="303"/>
        <end position="309"/>
    </location>
    <ligand>
        <name>NADP(+)</name>
        <dbReference type="ChEBI" id="CHEBI:58349"/>
    </ligand>
</feature>
<evidence type="ECO:0000313" key="18">
    <source>
        <dbReference type="Proteomes" id="UP000319383"/>
    </source>
</evidence>
<feature type="domain" description="CMP/dCMP-type deaminase" evidence="16">
    <location>
        <begin position="7"/>
        <end position="130"/>
    </location>
</feature>
<evidence type="ECO:0000256" key="9">
    <source>
        <dbReference type="ARBA" id="ARBA00022857"/>
    </source>
</evidence>
<evidence type="ECO:0000313" key="17">
    <source>
        <dbReference type="EMBL" id="QDU46576.1"/>
    </source>
</evidence>
<dbReference type="EC" id="3.5.4.26" evidence="12"/>
<dbReference type="PROSITE" id="PS51747">
    <property type="entry name" value="CYT_DCMP_DEAMINASES_2"/>
    <property type="match status" value="1"/>
</dbReference>
<comment type="similarity">
    <text evidence="5 12">In the C-terminal section; belongs to the HTP reductase family.</text>
</comment>
<feature type="binding site" evidence="14">
    <location>
        <position position="175"/>
    </location>
    <ligand>
        <name>substrate</name>
    </ligand>
</feature>
<protein>
    <recommendedName>
        <fullName evidence="12">Riboflavin biosynthesis protein RibD</fullName>
    </recommendedName>
    <domain>
        <recommendedName>
            <fullName evidence="12">Diaminohydroxyphosphoribosylaminopyrimidine deaminase</fullName>
            <shortName evidence="12">DRAP deaminase</shortName>
            <ecNumber evidence="12">3.5.4.26</ecNumber>
        </recommendedName>
        <alternativeName>
            <fullName evidence="12">Riboflavin-specific deaminase</fullName>
        </alternativeName>
    </domain>
    <domain>
        <recommendedName>
            <fullName evidence="12">5-amino-6-(5-phosphoribosylamino)uracil reductase</fullName>
            <ecNumber evidence="12">1.1.1.193</ecNumber>
        </recommendedName>
        <alternativeName>
            <fullName evidence="12">HTP reductase</fullName>
        </alternativeName>
    </domain>
</protein>
<dbReference type="KEGG" id="sdyn:Mal52_50970"/>
<dbReference type="UniPathway" id="UPA00275">
    <property type="reaction ID" value="UER00401"/>
</dbReference>
<feature type="binding site" evidence="14">
    <location>
        <position position="161"/>
    </location>
    <ligand>
        <name>NADP(+)</name>
        <dbReference type="ChEBI" id="CHEBI:58349"/>
    </ligand>
</feature>
<dbReference type="PANTHER" id="PTHR38011">
    <property type="entry name" value="DIHYDROFOLATE REDUCTASE FAMILY PROTEIN (AFU_ORTHOLOGUE AFUA_8G06820)"/>
    <property type="match status" value="1"/>
</dbReference>
<dbReference type="PIRSF" id="PIRSF006769">
    <property type="entry name" value="RibD"/>
    <property type="match status" value="1"/>
</dbReference>
<comment type="pathway">
    <text evidence="3 12">Cofactor biosynthesis; riboflavin biosynthesis; 5-amino-6-(D-ribitylamino)uracil from GTP: step 3/4.</text>
</comment>
<feature type="binding site" evidence="14">
    <location>
        <position position="203"/>
    </location>
    <ligand>
        <name>substrate</name>
    </ligand>
</feature>
<dbReference type="AlphaFoldDB" id="A0A517ZVW5"/>
<dbReference type="InterPro" id="IPR016193">
    <property type="entry name" value="Cytidine_deaminase-like"/>
</dbReference>
<dbReference type="GO" id="GO:0009231">
    <property type="term" value="P:riboflavin biosynthetic process"/>
    <property type="evidence" value="ECO:0007669"/>
    <property type="project" value="UniProtKB-UniPathway"/>
</dbReference>
<dbReference type="NCBIfam" id="TIGR00227">
    <property type="entry name" value="ribD_Cterm"/>
    <property type="match status" value="1"/>
</dbReference>
<evidence type="ECO:0000256" key="6">
    <source>
        <dbReference type="ARBA" id="ARBA00022619"/>
    </source>
</evidence>
<dbReference type="GO" id="GO:0050661">
    <property type="term" value="F:NADP binding"/>
    <property type="evidence" value="ECO:0007669"/>
    <property type="project" value="InterPro"/>
</dbReference>
<dbReference type="PANTHER" id="PTHR38011:SF7">
    <property type="entry name" value="2,5-DIAMINO-6-RIBOSYLAMINO-4(3H)-PYRIMIDINONE 5'-PHOSPHATE REDUCTASE"/>
    <property type="match status" value="1"/>
</dbReference>
<gene>
    <name evidence="17" type="primary">ribD</name>
    <name evidence="17" type="ORF">Mal52_50970</name>
</gene>
<keyword evidence="9 12" id="KW-0521">NADP</keyword>
<evidence type="ECO:0000256" key="4">
    <source>
        <dbReference type="ARBA" id="ARBA00005259"/>
    </source>
</evidence>
<dbReference type="CDD" id="cd01284">
    <property type="entry name" value="Riboflavin_deaminase-reductase"/>
    <property type="match status" value="1"/>
</dbReference>
<dbReference type="Gene3D" id="3.40.140.10">
    <property type="entry name" value="Cytidine Deaminase, domain 2"/>
    <property type="match status" value="1"/>
</dbReference>
<feature type="binding site" evidence="14">
    <location>
        <position position="228"/>
    </location>
    <ligand>
        <name>NADP(+)</name>
        <dbReference type="ChEBI" id="CHEBI:58349"/>
    </ligand>
</feature>
<dbReference type="InterPro" id="IPR024072">
    <property type="entry name" value="DHFR-like_dom_sf"/>
</dbReference>
<dbReference type="InterPro" id="IPR002734">
    <property type="entry name" value="RibDG_C"/>
</dbReference>
<proteinExistence type="inferred from homology"/>
<name>A0A517ZVW5_9PLAN</name>
<keyword evidence="10 12" id="KW-0560">Oxidoreductase</keyword>
<dbReference type="PROSITE" id="PS00903">
    <property type="entry name" value="CYT_DCMP_DEAMINASES_1"/>
    <property type="match status" value="1"/>
</dbReference>
<feature type="binding site" evidence="14">
    <location>
        <position position="207"/>
    </location>
    <ligand>
        <name>NADP(+)</name>
        <dbReference type="ChEBI" id="CHEBI:58349"/>
    </ligand>
</feature>
<dbReference type="NCBIfam" id="TIGR00326">
    <property type="entry name" value="eubact_ribD"/>
    <property type="match status" value="1"/>
</dbReference>
<evidence type="ECO:0000256" key="13">
    <source>
        <dbReference type="PIRSR" id="PIRSR006769-1"/>
    </source>
</evidence>
<comment type="catalytic activity">
    <reaction evidence="12">
        <text>5-amino-6-(5-phospho-D-ribitylamino)uracil + NADP(+) = 5-amino-6-(5-phospho-D-ribosylamino)uracil + NADPH + H(+)</text>
        <dbReference type="Rhea" id="RHEA:17845"/>
        <dbReference type="ChEBI" id="CHEBI:15378"/>
        <dbReference type="ChEBI" id="CHEBI:57783"/>
        <dbReference type="ChEBI" id="CHEBI:58349"/>
        <dbReference type="ChEBI" id="CHEBI:58421"/>
        <dbReference type="ChEBI" id="CHEBI:58453"/>
        <dbReference type="EC" id="1.1.1.193"/>
    </reaction>
</comment>
<reference evidence="17 18" key="1">
    <citation type="submission" date="2019-02" db="EMBL/GenBank/DDBJ databases">
        <title>Deep-cultivation of Planctomycetes and their phenomic and genomic characterization uncovers novel biology.</title>
        <authorList>
            <person name="Wiegand S."/>
            <person name="Jogler M."/>
            <person name="Boedeker C."/>
            <person name="Pinto D."/>
            <person name="Vollmers J."/>
            <person name="Rivas-Marin E."/>
            <person name="Kohn T."/>
            <person name="Peeters S.H."/>
            <person name="Heuer A."/>
            <person name="Rast P."/>
            <person name="Oberbeckmann S."/>
            <person name="Bunk B."/>
            <person name="Jeske O."/>
            <person name="Meyerdierks A."/>
            <person name="Storesund J.E."/>
            <person name="Kallscheuer N."/>
            <person name="Luecker S."/>
            <person name="Lage O.M."/>
            <person name="Pohl T."/>
            <person name="Merkel B.J."/>
            <person name="Hornburger P."/>
            <person name="Mueller R.-W."/>
            <person name="Bruemmer F."/>
            <person name="Labrenz M."/>
            <person name="Spormann A.M."/>
            <person name="Op den Camp H."/>
            <person name="Overmann J."/>
            <person name="Amann R."/>
            <person name="Jetten M.S.M."/>
            <person name="Mascher T."/>
            <person name="Medema M.H."/>
            <person name="Devos D.P."/>
            <person name="Kaster A.-K."/>
            <person name="Ovreas L."/>
            <person name="Rohde M."/>
            <person name="Galperin M.Y."/>
            <person name="Jogler C."/>
        </authorList>
    </citation>
    <scope>NUCLEOTIDE SEQUENCE [LARGE SCALE GENOMIC DNA]</scope>
    <source>
        <strain evidence="17 18">Mal52</strain>
    </source>
</reference>
<feature type="binding site" evidence="15">
    <location>
        <position position="91"/>
    </location>
    <ligand>
        <name>Zn(2+)</name>
        <dbReference type="ChEBI" id="CHEBI:29105"/>
        <note>catalytic</note>
    </ligand>
</feature>
<dbReference type="Pfam" id="PF01872">
    <property type="entry name" value="RibD_C"/>
    <property type="match status" value="1"/>
</dbReference>
<evidence type="ECO:0000256" key="2">
    <source>
        <dbReference type="ARBA" id="ARBA00004882"/>
    </source>
</evidence>
<comment type="catalytic activity">
    <reaction evidence="12">
        <text>2,5-diamino-6-hydroxy-4-(5-phosphoribosylamino)-pyrimidine + H2O + H(+) = 5-amino-6-(5-phospho-D-ribosylamino)uracil + NH4(+)</text>
        <dbReference type="Rhea" id="RHEA:21868"/>
        <dbReference type="ChEBI" id="CHEBI:15377"/>
        <dbReference type="ChEBI" id="CHEBI:15378"/>
        <dbReference type="ChEBI" id="CHEBI:28938"/>
        <dbReference type="ChEBI" id="CHEBI:58453"/>
        <dbReference type="ChEBI" id="CHEBI:58614"/>
        <dbReference type="EC" id="3.5.4.26"/>
    </reaction>
</comment>
<comment type="pathway">
    <text evidence="2 12">Cofactor biosynthesis; riboflavin biosynthesis; 5-amino-6-(D-ribitylamino)uracil from GTP: step 2/4.</text>
</comment>
<keyword evidence="7 12" id="KW-0479">Metal-binding</keyword>
<comment type="function">
    <text evidence="1 12">Converts 2,5-diamino-6-(ribosylamino)-4(3h)-pyrimidinone 5'-phosphate into 5-amino-6-(ribosylamino)-2,4(1h,3h)-pyrimidinedione 5'-phosphate.</text>
</comment>
<keyword evidence="11" id="KW-0511">Multifunctional enzyme</keyword>
<keyword evidence="12" id="KW-0378">Hydrolase</keyword>
<dbReference type="GO" id="GO:0008703">
    <property type="term" value="F:5-amino-6-(5-phosphoribosylamino)uracil reductase activity"/>
    <property type="evidence" value="ECO:0007669"/>
    <property type="project" value="UniProtKB-EC"/>
</dbReference>
<evidence type="ECO:0000259" key="16">
    <source>
        <dbReference type="PROSITE" id="PS51747"/>
    </source>
</evidence>
<dbReference type="GO" id="GO:0008835">
    <property type="term" value="F:diaminohydroxyphosphoribosylaminopyrimidine deaminase activity"/>
    <property type="evidence" value="ECO:0007669"/>
    <property type="project" value="UniProtKB-EC"/>
</dbReference>
<feature type="binding site" evidence="15">
    <location>
        <position position="57"/>
    </location>
    <ligand>
        <name>Zn(2+)</name>
        <dbReference type="ChEBI" id="CHEBI:29105"/>
        <note>catalytic</note>
    </ligand>
</feature>
<evidence type="ECO:0000256" key="3">
    <source>
        <dbReference type="ARBA" id="ARBA00004910"/>
    </source>
</evidence>
<feature type="binding site" evidence="14">
    <location>
        <position position="301"/>
    </location>
    <ligand>
        <name>substrate</name>
    </ligand>
</feature>
<evidence type="ECO:0000256" key="1">
    <source>
        <dbReference type="ARBA" id="ARBA00002151"/>
    </source>
</evidence>
<keyword evidence="6 12" id="KW-0686">Riboflavin biosynthesis</keyword>
<evidence type="ECO:0000256" key="8">
    <source>
        <dbReference type="ARBA" id="ARBA00022833"/>
    </source>
</evidence>
<evidence type="ECO:0000256" key="15">
    <source>
        <dbReference type="PIRSR" id="PIRSR006769-3"/>
    </source>
</evidence>
<evidence type="ECO:0000256" key="11">
    <source>
        <dbReference type="ARBA" id="ARBA00023268"/>
    </source>
</evidence>
<feature type="binding site" evidence="14">
    <location>
        <position position="211"/>
    </location>
    <ligand>
        <name>substrate</name>
    </ligand>
</feature>
<dbReference type="EC" id="1.1.1.193" evidence="12"/>
<comment type="similarity">
    <text evidence="4 12">In the N-terminal section; belongs to the cytidine and deoxycytidylate deaminase family.</text>
</comment>
<dbReference type="InterPro" id="IPR002125">
    <property type="entry name" value="CMP_dCMP_dom"/>
</dbReference>
<feature type="binding site" evidence="15">
    <location>
        <position position="82"/>
    </location>
    <ligand>
        <name>Zn(2+)</name>
        <dbReference type="ChEBI" id="CHEBI:29105"/>
        <note>catalytic</note>
    </ligand>
</feature>
<organism evidence="17 18">
    <name type="scientific">Symmachiella dynata</name>
    <dbReference type="NCBI Taxonomy" id="2527995"/>
    <lineage>
        <taxon>Bacteria</taxon>
        <taxon>Pseudomonadati</taxon>
        <taxon>Planctomycetota</taxon>
        <taxon>Planctomycetia</taxon>
        <taxon>Planctomycetales</taxon>
        <taxon>Planctomycetaceae</taxon>
        <taxon>Symmachiella</taxon>
    </lineage>
</organism>
<feature type="binding site" evidence="14">
    <location>
        <position position="191"/>
    </location>
    <ligand>
        <name>substrate</name>
    </ligand>
</feature>
<feature type="binding site" evidence="14">
    <location>
        <position position="214"/>
    </location>
    <ligand>
        <name>substrate</name>
    </ligand>
</feature>
<evidence type="ECO:0000256" key="12">
    <source>
        <dbReference type="PIRNR" id="PIRNR006769"/>
    </source>
</evidence>
<evidence type="ECO:0000256" key="10">
    <source>
        <dbReference type="ARBA" id="ARBA00023002"/>
    </source>
</evidence>
<comment type="cofactor">
    <cofactor evidence="12 15">
        <name>Zn(2+)</name>
        <dbReference type="ChEBI" id="CHEBI:29105"/>
    </cofactor>
    <text evidence="12 15">Binds 1 zinc ion.</text>
</comment>
<dbReference type="Gene3D" id="3.40.430.10">
    <property type="entry name" value="Dihydrofolate Reductase, subunit A"/>
    <property type="match status" value="1"/>
</dbReference>